<dbReference type="Pfam" id="PF12650">
    <property type="entry name" value="DUF3784"/>
    <property type="match status" value="1"/>
</dbReference>
<proteinExistence type="predicted"/>
<protein>
    <submittedName>
        <fullName evidence="1">DUF3784 domain-containing protein</fullName>
    </submittedName>
</protein>
<reference evidence="1" key="1">
    <citation type="submission" date="2022-04" db="EMBL/GenBank/DDBJ databases">
        <title>Halobacillus sp. isolated from saltern.</title>
        <authorList>
            <person name="Won M."/>
            <person name="Lee C.-M."/>
            <person name="Woen H.-Y."/>
            <person name="Kwon S.-W."/>
        </authorList>
    </citation>
    <scope>NUCLEOTIDE SEQUENCE</scope>
    <source>
        <strain evidence="1">SSHM10-5</strain>
    </source>
</reference>
<evidence type="ECO:0000313" key="2">
    <source>
        <dbReference type="Proteomes" id="UP000830326"/>
    </source>
</evidence>
<gene>
    <name evidence="1" type="ORF">MUO15_09855</name>
</gene>
<name>A0ABY4HII0_9BACI</name>
<dbReference type="InterPro" id="IPR017259">
    <property type="entry name" value="UCP037672"/>
</dbReference>
<accession>A0ABY4HII0</accession>
<dbReference type="Proteomes" id="UP000830326">
    <property type="component" value="Chromosome"/>
</dbReference>
<sequence length="39" mass="4459">MDYFLWLGVFLINGKGSSLIAGYNTLPKEEKEKYDTVAF</sequence>
<organism evidence="1 2">
    <name type="scientific">Halobacillus amylolyticus</name>
    <dbReference type="NCBI Taxonomy" id="2932259"/>
    <lineage>
        <taxon>Bacteria</taxon>
        <taxon>Bacillati</taxon>
        <taxon>Bacillota</taxon>
        <taxon>Bacilli</taxon>
        <taxon>Bacillales</taxon>
        <taxon>Bacillaceae</taxon>
        <taxon>Halobacillus</taxon>
    </lineage>
</organism>
<keyword evidence="2" id="KW-1185">Reference proteome</keyword>
<evidence type="ECO:0000313" key="1">
    <source>
        <dbReference type="EMBL" id="UOR13710.1"/>
    </source>
</evidence>
<dbReference type="RefSeq" id="WP_245035480.1">
    <property type="nucleotide sequence ID" value="NZ_CP095075.1"/>
</dbReference>
<dbReference type="EMBL" id="CP095075">
    <property type="protein sequence ID" value="UOR13710.1"/>
    <property type="molecule type" value="Genomic_DNA"/>
</dbReference>